<dbReference type="PROSITE" id="PS51176">
    <property type="entry name" value="PDH_ADH"/>
    <property type="match status" value="1"/>
</dbReference>
<dbReference type="GO" id="GO:0008977">
    <property type="term" value="F:prephenate dehydrogenase (NAD+) activity"/>
    <property type="evidence" value="ECO:0007669"/>
    <property type="project" value="InterPro"/>
</dbReference>
<protein>
    <recommendedName>
        <fullName evidence="2">Prephenate/arogenate dehydrogenase domain-containing protein</fullName>
    </recommendedName>
</protein>
<feature type="domain" description="Prephenate/arogenate dehydrogenase" evidence="2">
    <location>
        <begin position="1"/>
        <end position="175"/>
    </location>
</feature>
<name>X0UXY5_9ZZZZ</name>
<sequence>GRGGPFVGSHPMAGSEQAGPLSARADLFVNAACIVTPSPNTPQGLTRRVERFWRSLGAIVSRLAPAAHDRAVARVSHLPHILAAMIVMGQKSGSIDLAGAGFLDSTRIASGSPAMWREIILTNRKAILKAIDDADEQLMNLRDLIELGDGPGIDSFLEAARKRRDKLVAKRLSRKE</sequence>
<dbReference type="Pfam" id="PF02153">
    <property type="entry name" value="PDH_N"/>
    <property type="match status" value="1"/>
</dbReference>
<dbReference type="SUPFAM" id="SSF51735">
    <property type="entry name" value="NAD(P)-binding Rossmann-fold domains"/>
    <property type="match status" value="1"/>
</dbReference>
<dbReference type="Gene3D" id="1.10.3660.10">
    <property type="entry name" value="6-phosphogluconate dehydrogenase C-terminal like domain"/>
    <property type="match status" value="1"/>
</dbReference>
<dbReference type="Pfam" id="PF20463">
    <property type="entry name" value="PDH_C"/>
    <property type="match status" value="1"/>
</dbReference>
<dbReference type="PANTHER" id="PTHR21363:SF0">
    <property type="entry name" value="PREPHENATE DEHYDROGENASE [NADP(+)]"/>
    <property type="match status" value="1"/>
</dbReference>
<evidence type="ECO:0000259" key="2">
    <source>
        <dbReference type="PROSITE" id="PS51176"/>
    </source>
</evidence>
<organism evidence="3">
    <name type="scientific">marine sediment metagenome</name>
    <dbReference type="NCBI Taxonomy" id="412755"/>
    <lineage>
        <taxon>unclassified sequences</taxon>
        <taxon>metagenomes</taxon>
        <taxon>ecological metagenomes</taxon>
    </lineage>
</organism>
<dbReference type="InterPro" id="IPR050812">
    <property type="entry name" value="Preph/Arog_dehydrog"/>
</dbReference>
<proteinExistence type="predicted"/>
<gene>
    <name evidence="3" type="ORF">S01H1_21244</name>
</gene>
<accession>X0UXY5</accession>
<dbReference type="GO" id="GO:0004665">
    <property type="term" value="F:prephenate dehydrogenase (NADP+) activity"/>
    <property type="evidence" value="ECO:0007669"/>
    <property type="project" value="InterPro"/>
</dbReference>
<dbReference type="PANTHER" id="PTHR21363">
    <property type="entry name" value="PREPHENATE DEHYDROGENASE"/>
    <property type="match status" value="1"/>
</dbReference>
<dbReference type="Gene3D" id="3.40.50.720">
    <property type="entry name" value="NAD(P)-binding Rossmann-like Domain"/>
    <property type="match status" value="1"/>
</dbReference>
<evidence type="ECO:0000313" key="3">
    <source>
        <dbReference type="EMBL" id="GAF93310.1"/>
    </source>
</evidence>
<reference evidence="3" key="1">
    <citation type="journal article" date="2014" name="Front. Microbiol.">
        <title>High frequency of phylogenetically diverse reductive dehalogenase-homologous genes in deep subseafloor sedimentary metagenomes.</title>
        <authorList>
            <person name="Kawai M."/>
            <person name="Futagami T."/>
            <person name="Toyoda A."/>
            <person name="Takaki Y."/>
            <person name="Nishi S."/>
            <person name="Hori S."/>
            <person name="Arai W."/>
            <person name="Tsubouchi T."/>
            <person name="Morono Y."/>
            <person name="Uchiyama I."/>
            <person name="Ito T."/>
            <person name="Fujiyama A."/>
            <person name="Inagaki F."/>
            <person name="Takami H."/>
        </authorList>
    </citation>
    <scope>NUCLEOTIDE SEQUENCE</scope>
    <source>
        <strain evidence="3">Expedition CK06-06</strain>
    </source>
</reference>
<keyword evidence="1" id="KW-0560">Oxidoreductase</keyword>
<dbReference type="InterPro" id="IPR008927">
    <property type="entry name" value="6-PGluconate_DH-like_C_sf"/>
</dbReference>
<dbReference type="GO" id="GO:0070403">
    <property type="term" value="F:NAD+ binding"/>
    <property type="evidence" value="ECO:0007669"/>
    <property type="project" value="InterPro"/>
</dbReference>
<dbReference type="SUPFAM" id="SSF48179">
    <property type="entry name" value="6-phosphogluconate dehydrogenase C-terminal domain-like"/>
    <property type="match status" value="1"/>
</dbReference>
<dbReference type="InterPro" id="IPR046825">
    <property type="entry name" value="PDH_C"/>
</dbReference>
<evidence type="ECO:0000256" key="1">
    <source>
        <dbReference type="ARBA" id="ARBA00023002"/>
    </source>
</evidence>
<dbReference type="InterPro" id="IPR036291">
    <property type="entry name" value="NAD(P)-bd_dom_sf"/>
</dbReference>
<dbReference type="GO" id="GO:0006571">
    <property type="term" value="P:tyrosine biosynthetic process"/>
    <property type="evidence" value="ECO:0007669"/>
    <property type="project" value="InterPro"/>
</dbReference>
<dbReference type="AlphaFoldDB" id="X0UXY5"/>
<dbReference type="EMBL" id="BARS01011748">
    <property type="protein sequence ID" value="GAF93310.1"/>
    <property type="molecule type" value="Genomic_DNA"/>
</dbReference>
<dbReference type="InterPro" id="IPR046826">
    <property type="entry name" value="PDH_N"/>
</dbReference>
<feature type="non-terminal residue" evidence="3">
    <location>
        <position position="1"/>
    </location>
</feature>
<comment type="caution">
    <text evidence="3">The sequence shown here is derived from an EMBL/GenBank/DDBJ whole genome shotgun (WGS) entry which is preliminary data.</text>
</comment>
<dbReference type="InterPro" id="IPR003099">
    <property type="entry name" value="Prephen_DH"/>
</dbReference>